<dbReference type="PANTHER" id="PTHR22916:SF3">
    <property type="entry name" value="UDP-GLCNAC:BETAGAL BETA-1,3-N-ACETYLGLUCOSAMINYLTRANSFERASE-LIKE PROTEIN 1"/>
    <property type="match status" value="1"/>
</dbReference>
<proteinExistence type="predicted"/>
<dbReference type="RefSeq" id="WP_007738985.1">
    <property type="nucleotide sequence ID" value="NZ_AOMF01000141.1"/>
</dbReference>
<gene>
    <name evidence="2" type="ORF">C451_06720</name>
</gene>
<feature type="domain" description="Glycosyltransferase 2-like" evidence="1">
    <location>
        <begin position="11"/>
        <end position="132"/>
    </location>
</feature>
<dbReference type="EMBL" id="AOMF01000141">
    <property type="protein sequence ID" value="EMA54321.1"/>
    <property type="molecule type" value="Genomic_DNA"/>
</dbReference>
<dbReference type="STRING" id="1227457.C451_06720"/>
<evidence type="ECO:0000313" key="3">
    <source>
        <dbReference type="Proteomes" id="UP000011680"/>
    </source>
</evidence>
<dbReference type="CDD" id="cd00761">
    <property type="entry name" value="Glyco_tranf_GTA_type"/>
    <property type="match status" value="1"/>
</dbReference>
<name>M0N8V6_9EURY</name>
<dbReference type="GO" id="GO:0016758">
    <property type="term" value="F:hexosyltransferase activity"/>
    <property type="evidence" value="ECO:0007669"/>
    <property type="project" value="UniProtKB-ARBA"/>
</dbReference>
<organism evidence="2 3">
    <name type="scientific">Halococcus thailandensis JCM 13552</name>
    <dbReference type="NCBI Taxonomy" id="1227457"/>
    <lineage>
        <taxon>Archaea</taxon>
        <taxon>Methanobacteriati</taxon>
        <taxon>Methanobacteriota</taxon>
        <taxon>Stenosarchaea group</taxon>
        <taxon>Halobacteria</taxon>
        <taxon>Halobacteriales</taxon>
        <taxon>Halococcaceae</taxon>
        <taxon>Halococcus</taxon>
    </lineage>
</organism>
<protein>
    <submittedName>
        <fullName evidence="2">Glycosyltransferase</fullName>
    </submittedName>
</protein>
<dbReference type="InterPro" id="IPR001173">
    <property type="entry name" value="Glyco_trans_2-like"/>
</dbReference>
<dbReference type="Gene3D" id="3.90.550.10">
    <property type="entry name" value="Spore Coat Polysaccharide Biosynthesis Protein SpsA, Chain A"/>
    <property type="match status" value="1"/>
</dbReference>
<sequence length="320" mass="36223">MSTVDVDPLVTVILTTYDRREFLPKAIETVAEQTYDKIELVVVDDHSSESPRDIVEKSSTEGLCNLVFVRHEENGGTSAARNTGIEHANGEIIAFLDDDDAWEPSKIERQVDLFQRTDSDVGAIYTAMRSIDMDGSTITLQHATKEGDLTKAFLCGYNIPFTSIAVRRDIVASAGLFDENLPSWNDRHWLLRVSLHCEFLTIDEPLVISQRGTEHDQVSDNFTAKLEQSYPIVAEQFQTIAADYGWLFERKSSAHLKYGIGYSALRNGETEKAREFFIDALVKWPFNPIFYLYAFIAMTGNRGYRMARTAKRAIENRVSN</sequence>
<dbReference type="OrthoDB" id="46222at2157"/>
<dbReference type="Proteomes" id="UP000011680">
    <property type="component" value="Unassembled WGS sequence"/>
</dbReference>
<comment type="caution">
    <text evidence="2">The sequence shown here is derived from an EMBL/GenBank/DDBJ whole genome shotgun (WGS) entry which is preliminary data.</text>
</comment>
<dbReference type="eggNOG" id="arCOG01381">
    <property type="taxonomic scope" value="Archaea"/>
</dbReference>
<dbReference type="AlphaFoldDB" id="M0N8V6"/>
<dbReference type="SUPFAM" id="SSF53448">
    <property type="entry name" value="Nucleotide-diphospho-sugar transferases"/>
    <property type="match status" value="1"/>
</dbReference>
<keyword evidence="3" id="KW-1185">Reference proteome</keyword>
<dbReference type="Pfam" id="PF00535">
    <property type="entry name" value="Glycos_transf_2"/>
    <property type="match status" value="1"/>
</dbReference>
<accession>M0N8V6</accession>
<dbReference type="PANTHER" id="PTHR22916">
    <property type="entry name" value="GLYCOSYLTRANSFERASE"/>
    <property type="match status" value="1"/>
</dbReference>
<reference evidence="2 3" key="1">
    <citation type="journal article" date="2014" name="PLoS Genet.">
        <title>Phylogenetically driven sequencing of extremely halophilic archaea reveals strategies for static and dynamic osmo-response.</title>
        <authorList>
            <person name="Becker E.A."/>
            <person name="Seitzer P.M."/>
            <person name="Tritt A."/>
            <person name="Larsen D."/>
            <person name="Krusor M."/>
            <person name="Yao A.I."/>
            <person name="Wu D."/>
            <person name="Madern D."/>
            <person name="Eisen J.A."/>
            <person name="Darling A.E."/>
            <person name="Facciotti M.T."/>
        </authorList>
    </citation>
    <scope>NUCLEOTIDE SEQUENCE [LARGE SCALE GENOMIC DNA]</scope>
    <source>
        <strain evidence="2 3">JCM 13552</strain>
    </source>
</reference>
<keyword evidence="2" id="KW-0808">Transferase</keyword>
<evidence type="ECO:0000259" key="1">
    <source>
        <dbReference type="Pfam" id="PF00535"/>
    </source>
</evidence>
<evidence type="ECO:0000313" key="2">
    <source>
        <dbReference type="EMBL" id="EMA54321.1"/>
    </source>
</evidence>
<dbReference type="InterPro" id="IPR029044">
    <property type="entry name" value="Nucleotide-diphossugar_trans"/>
</dbReference>